<reference evidence="4 5" key="1">
    <citation type="submission" date="2016-10" db="EMBL/GenBank/DDBJ databases">
        <authorList>
            <person name="de Groot N.N."/>
        </authorList>
    </citation>
    <scope>NUCLEOTIDE SEQUENCE [LARGE SCALE GENOMIC DNA]</scope>
    <source>
        <strain evidence="4 5">DSM 26424</strain>
    </source>
</reference>
<dbReference type="EMBL" id="FNEJ01000017">
    <property type="protein sequence ID" value="SDJ08791.1"/>
    <property type="molecule type" value="Genomic_DNA"/>
</dbReference>
<dbReference type="STRING" id="555512.SAMN04487993_101791"/>
<evidence type="ECO:0000256" key="3">
    <source>
        <dbReference type="PIRNR" id="PIRNR029218"/>
    </source>
</evidence>
<gene>
    <name evidence="4" type="ORF">SAMN04487993_101791</name>
</gene>
<protein>
    <recommendedName>
        <fullName evidence="3">Toxin</fullName>
    </recommendedName>
</protein>
<dbReference type="InterPro" id="IPR028344">
    <property type="entry name" value="ParE1/4"/>
</dbReference>
<sequence>MADDLTGIRLRPKAQADLEDIWRFGAETWSPEQADRYLDGLLAAFELLREMPLIARERDEFSPPVRIHPTGPHLVIYRIADRHLDVLRVLGGRQDWHRLLDALD</sequence>
<dbReference type="InterPro" id="IPR051803">
    <property type="entry name" value="TA_system_RelE-like_toxin"/>
</dbReference>
<organism evidence="4 5">
    <name type="scientific">Salipiger marinus</name>
    <dbReference type="NCBI Taxonomy" id="555512"/>
    <lineage>
        <taxon>Bacteria</taxon>
        <taxon>Pseudomonadati</taxon>
        <taxon>Pseudomonadota</taxon>
        <taxon>Alphaproteobacteria</taxon>
        <taxon>Rhodobacterales</taxon>
        <taxon>Roseobacteraceae</taxon>
        <taxon>Salipiger</taxon>
    </lineage>
</organism>
<dbReference type="InterPro" id="IPR035093">
    <property type="entry name" value="RelE/ParE_toxin_dom_sf"/>
</dbReference>
<dbReference type="PIRSF" id="PIRSF029218">
    <property type="entry name" value="ParE"/>
    <property type="match status" value="1"/>
</dbReference>
<keyword evidence="5" id="KW-1185">Reference proteome</keyword>
<dbReference type="RefSeq" id="WP_089849641.1">
    <property type="nucleotide sequence ID" value="NZ_FNEJ01000017.1"/>
</dbReference>
<evidence type="ECO:0000256" key="1">
    <source>
        <dbReference type="ARBA" id="ARBA00006226"/>
    </source>
</evidence>
<keyword evidence="2" id="KW-1277">Toxin-antitoxin system</keyword>
<dbReference type="Proteomes" id="UP000199093">
    <property type="component" value="Unassembled WGS sequence"/>
</dbReference>
<evidence type="ECO:0000313" key="4">
    <source>
        <dbReference type="EMBL" id="SDJ08791.1"/>
    </source>
</evidence>
<proteinExistence type="inferred from homology"/>
<dbReference type="Gene3D" id="3.30.2310.20">
    <property type="entry name" value="RelE-like"/>
    <property type="match status" value="1"/>
</dbReference>
<dbReference type="InterPro" id="IPR007712">
    <property type="entry name" value="RelE/ParE_toxin"/>
</dbReference>
<name>A0A1G8QVV6_9RHOB</name>
<accession>A0A1G8QVV6</accession>
<dbReference type="PANTHER" id="PTHR33755:SF9">
    <property type="entry name" value="TOXIN PARE1"/>
    <property type="match status" value="1"/>
</dbReference>
<comment type="similarity">
    <text evidence="1 3">Belongs to the RelE toxin family.</text>
</comment>
<evidence type="ECO:0000313" key="5">
    <source>
        <dbReference type="Proteomes" id="UP000199093"/>
    </source>
</evidence>
<dbReference type="Pfam" id="PF05016">
    <property type="entry name" value="ParE_toxin"/>
    <property type="match status" value="1"/>
</dbReference>
<dbReference type="AlphaFoldDB" id="A0A1G8QVV6"/>
<dbReference type="OrthoDB" id="7173315at2"/>
<dbReference type="PANTHER" id="PTHR33755">
    <property type="entry name" value="TOXIN PARE1-RELATED"/>
    <property type="match status" value="1"/>
</dbReference>
<evidence type="ECO:0000256" key="2">
    <source>
        <dbReference type="ARBA" id="ARBA00022649"/>
    </source>
</evidence>